<feature type="compositionally biased region" description="Basic and acidic residues" evidence="2">
    <location>
        <begin position="394"/>
        <end position="404"/>
    </location>
</feature>
<dbReference type="Proteomes" id="UP001186944">
    <property type="component" value="Unassembled WGS sequence"/>
</dbReference>
<keyword evidence="4" id="KW-1185">Reference proteome</keyword>
<dbReference type="EMBL" id="VSWD01000006">
    <property type="protein sequence ID" value="KAK3100145.1"/>
    <property type="molecule type" value="Genomic_DNA"/>
</dbReference>
<evidence type="ECO:0000256" key="1">
    <source>
        <dbReference type="SAM" id="Coils"/>
    </source>
</evidence>
<feature type="compositionally biased region" description="Low complexity" evidence="2">
    <location>
        <begin position="102"/>
        <end position="122"/>
    </location>
</feature>
<reference evidence="3" key="1">
    <citation type="submission" date="2019-08" db="EMBL/GenBank/DDBJ databases">
        <title>The improved chromosome-level genome for the pearl oyster Pinctada fucata martensii using PacBio sequencing and Hi-C.</title>
        <authorList>
            <person name="Zheng Z."/>
        </authorList>
    </citation>
    <scope>NUCLEOTIDE SEQUENCE</scope>
    <source>
        <strain evidence="3">ZZ-2019</strain>
        <tissue evidence="3">Adductor muscle</tissue>
    </source>
</reference>
<comment type="caution">
    <text evidence="3">The sequence shown here is derived from an EMBL/GenBank/DDBJ whole genome shotgun (WGS) entry which is preliminary data.</text>
</comment>
<dbReference type="SUPFAM" id="SSF81995">
    <property type="entry name" value="beta-sandwich domain of Sec23/24"/>
    <property type="match status" value="1"/>
</dbReference>
<feature type="compositionally biased region" description="Basic and acidic residues" evidence="2">
    <location>
        <begin position="436"/>
        <end position="446"/>
    </location>
</feature>
<protein>
    <submittedName>
        <fullName evidence="3">Uncharacterized protein</fullName>
    </submittedName>
</protein>
<feature type="region of interest" description="Disordered" evidence="2">
    <location>
        <begin position="102"/>
        <end position="132"/>
    </location>
</feature>
<evidence type="ECO:0000256" key="2">
    <source>
        <dbReference type="SAM" id="MobiDB-lite"/>
    </source>
</evidence>
<feature type="region of interest" description="Disordered" evidence="2">
    <location>
        <begin position="389"/>
        <end position="454"/>
    </location>
</feature>
<proteinExistence type="predicted"/>
<organism evidence="3 4">
    <name type="scientific">Pinctada imbricata</name>
    <name type="common">Atlantic pearl-oyster</name>
    <name type="synonym">Pinctada martensii</name>
    <dbReference type="NCBI Taxonomy" id="66713"/>
    <lineage>
        <taxon>Eukaryota</taxon>
        <taxon>Metazoa</taxon>
        <taxon>Spiralia</taxon>
        <taxon>Lophotrochozoa</taxon>
        <taxon>Mollusca</taxon>
        <taxon>Bivalvia</taxon>
        <taxon>Autobranchia</taxon>
        <taxon>Pteriomorphia</taxon>
        <taxon>Pterioida</taxon>
        <taxon>Pterioidea</taxon>
        <taxon>Pteriidae</taxon>
        <taxon>Pinctada</taxon>
    </lineage>
</organism>
<sequence length="454" mass="51760">MSRRHHYVTHPEAYGAYYGGAPVRPMVFYQDDGTWRSGYTLQRGRVQYRHSDLSLRANRGMVVVQPSKERPVNRVVPQQQQYHQQQQQYLQQQYQQQKQQQQQQMREAYAKQASRARAKSSSPVRGDTSMPPDKVFAFNALRKEMKDGLSGLKHVTMDIPKLNKKSTPATCYNEMQRTLNAMEKEAKKWRNDLDSIYGRRSAVSAPSTPRSRSDNEIMSELQKQMSTAERKTVEAEEANSKYELLSAECRDLKGNIERLEAEKEQLAREKNEANTRLSEVAGSKLVSGNTNIADLSTENRPTKIAEKFRELYDNEWTEVIEIQGKDDPVEEKKVIAMLLYIVKGGSSMGREGEDLLNQLVKATADQIKNPVVKTQTTDTTQNIQINQTMGDNETDTHNGHHTEHPSQQTMGDNETDTNNGHHQNIQINQTAGDNETDTHNGHHTEHPNQPNNGR</sequence>
<evidence type="ECO:0000313" key="4">
    <source>
        <dbReference type="Proteomes" id="UP001186944"/>
    </source>
</evidence>
<accession>A0AA89BZH2</accession>
<feature type="compositionally biased region" description="Low complexity" evidence="2">
    <location>
        <begin position="418"/>
        <end position="429"/>
    </location>
</feature>
<name>A0AA89BZH2_PINIB</name>
<gene>
    <name evidence="3" type="ORF">FSP39_015335</name>
</gene>
<dbReference type="AlphaFoldDB" id="A0AA89BZH2"/>
<feature type="coiled-coil region" evidence="1">
    <location>
        <begin position="172"/>
        <end position="279"/>
    </location>
</feature>
<evidence type="ECO:0000313" key="3">
    <source>
        <dbReference type="EMBL" id="KAK3100145.1"/>
    </source>
</evidence>
<keyword evidence="1" id="KW-0175">Coiled coil</keyword>